<dbReference type="InterPro" id="IPR049629">
    <property type="entry name" value="DPY30_SDC1_DD"/>
</dbReference>
<dbReference type="Proteomes" id="UP000615446">
    <property type="component" value="Unassembled WGS sequence"/>
</dbReference>
<dbReference type="Pfam" id="PF05186">
    <property type="entry name" value="Dpy-30"/>
    <property type="match status" value="1"/>
</dbReference>
<evidence type="ECO:0000256" key="3">
    <source>
        <dbReference type="ARBA" id="ARBA00023242"/>
    </source>
</evidence>
<proteinExistence type="inferred from homology"/>
<feature type="region of interest" description="Disordered" evidence="4">
    <location>
        <begin position="1"/>
        <end position="97"/>
    </location>
</feature>
<reference evidence="5" key="1">
    <citation type="submission" date="2019-10" db="EMBL/GenBank/DDBJ databases">
        <title>Conservation and host-specific expression of non-tandemly repeated heterogenous ribosome RNA gene in arbuscular mycorrhizal fungi.</title>
        <authorList>
            <person name="Maeda T."/>
            <person name="Kobayashi Y."/>
            <person name="Nakagawa T."/>
            <person name="Ezawa T."/>
            <person name="Yamaguchi K."/>
            <person name="Bino T."/>
            <person name="Nishimoto Y."/>
            <person name="Shigenobu S."/>
            <person name="Kawaguchi M."/>
        </authorList>
    </citation>
    <scope>NUCLEOTIDE SEQUENCE</scope>
    <source>
        <strain evidence="5">HR1</strain>
    </source>
</reference>
<comment type="caution">
    <text evidence="5">The sequence shown here is derived from an EMBL/GenBank/DDBJ whole genome shotgun (WGS) entry which is preliminary data.</text>
</comment>
<dbReference type="InterPro" id="IPR007858">
    <property type="entry name" value="Dpy-30_motif"/>
</dbReference>
<gene>
    <name evidence="5" type="ORF">RCL2_000331800</name>
</gene>
<accession>A0A8H3KY02</accession>
<protein>
    <submittedName>
        <fullName evidence="5">Protein dpy-30 homolog</fullName>
    </submittedName>
</protein>
<evidence type="ECO:0000256" key="1">
    <source>
        <dbReference type="ARBA" id="ARBA00004123"/>
    </source>
</evidence>
<name>A0A8H3KY02_9GLOM</name>
<feature type="compositionally biased region" description="Polar residues" evidence="4">
    <location>
        <begin position="9"/>
        <end position="23"/>
    </location>
</feature>
<dbReference type="CDD" id="cd22965">
    <property type="entry name" value="DD_DPY30_SDC1"/>
    <property type="match status" value="1"/>
</dbReference>
<comment type="subcellular location">
    <subcellularLocation>
        <location evidence="1">Nucleus</location>
    </subcellularLocation>
</comment>
<organism evidence="5 6">
    <name type="scientific">Rhizophagus clarus</name>
    <dbReference type="NCBI Taxonomy" id="94130"/>
    <lineage>
        <taxon>Eukaryota</taxon>
        <taxon>Fungi</taxon>
        <taxon>Fungi incertae sedis</taxon>
        <taxon>Mucoromycota</taxon>
        <taxon>Glomeromycotina</taxon>
        <taxon>Glomeromycetes</taxon>
        <taxon>Glomerales</taxon>
        <taxon>Glomeraceae</taxon>
        <taxon>Rhizophagus</taxon>
    </lineage>
</organism>
<dbReference type="AlphaFoldDB" id="A0A8H3KY02"/>
<dbReference type="GO" id="GO:0005634">
    <property type="term" value="C:nucleus"/>
    <property type="evidence" value="ECO:0007669"/>
    <property type="project" value="UniProtKB-SubCell"/>
</dbReference>
<sequence length="222" mass="25501">MYSRESDTLKTTAQYSAKQTDNSAYAPLSERDEPENSTYTDSSPADTSTNEYENRRAAGAVRSIRDILNADSQSPIKREEVDVDITGDEPSEDQPSPLKFEDQFGEVVDEERDKIQRLNVRHPHSSTAVRDYLNKTVVPSLLAGMKKMVRERPQNPCEFLGRYLIEHCDHDHDHKEENNTEVRIKQEDIDYSPRNRQKRRRGSGSSADNGDMDDQIYIIYIT</sequence>
<dbReference type="EMBL" id="BLAL01000018">
    <property type="protein sequence ID" value="GES75915.1"/>
    <property type="molecule type" value="Genomic_DNA"/>
</dbReference>
<evidence type="ECO:0000313" key="5">
    <source>
        <dbReference type="EMBL" id="GES75915.1"/>
    </source>
</evidence>
<comment type="similarity">
    <text evidence="2">Belongs to the dpy-30 family.</text>
</comment>
<evidence type="ECO:0000256" key="4">
    <source>
        <dbReference type="SAM" id="MobiDB-lite"/>
    </source>
</evidence>
<dbReference type="OrthoDB" id="417678at2759"/>
<feature type="compositionally biased region" description="Polar residues" evidence="4">
    <location>
        <begin position="36"/>
        <end position="51"/>
    </location>
</feature>
<feature type="compositionally biased region" description="Basic and acidic residues" evidence="4">
    <location>
        <begin position="174"/>
        <end position="193"/>
    </location>
</feature>
<feature type="compositionally biased region" description="Acidic residues" evidence="4">
    <location>
        <begin position="81"/>
        <end position="92"/>
    </location>
</feature>
<dbReference type="Gene3D" id="1.20.890.10">
    <property type="entry name" value="cAMP-dependent protein kinase regulatory subunit, dimerization-anchoring domain"/>
    <property type="match status" value="1"/>
</dbReference>
<evidence type="ECO:0000313" key="6">
    <source>
        <dbReference type="Proteomes" id="UP000615446"/>
    </source>
</evidence>
<evidence type="ECO:0000256" key="2">
    <source>
        <dbReference type="ARBA" id="ARBA00010849"/>
    </source>
</evidence>
<feature type="region of interest" description="Disordered" evidence="4">
    <location>
        <begin position="174"/>
        <end position="210"/>
    </location>
</feature>
<keyword evidence="3" id="KW-0539">Nucleus</keyword>